<dbReference type="GO" id="GO:0005829">
    <property type="term" value="C:cytosol"/>
    <property type="evidence" value="ECO:0007669"/>
    <property type="project" value="TreeGrafter"/>
</dbReference>
<dbReference type="PROSITE" id="PS51197">
    <property type="entry name" value="HTH_RRF2_2"/>
    <property type="match status" value="1"/>
</dbReference>
<dbReference type="PANTHER" id="PTHR33221:SF15">
    <property type="entry name" value="HTH-TYPE TRANSCRIPTIONAL REGULATOR YWGB-RELATED"/>
    <property type="match status" value="1"/>
</dbReference>
<dbReference type="InterPro" id="IPR036390">
    <property type="entry name" value="WH_DNA-bd_sf"/>
</dbReference>
<keyword evidence="2" id="KW-1185">Reference proteome</keyword>
<dbReference type="RefSeq" id="WP_154436090.1">
    <property type="nucleotide sequence ID" value="NZ_VUNC01000009.1"/>
</dbReference>
<dbReference type="Pfam" id="PF02082">
    <property type="entry name" value="Rrf2"/>
    <property type="match status" value="1"/>
</dbReference>
<dbReference type="AlphaFoldDB" id="A0A6N7XQY1"/>
<dbReference type="InterPro" id="IPR000944">
    <property type="entry name" value="Tscrpt_reg_Rrf2"/>
</dbReference>
<reference evidence="1 2" key="1">
    <citation type="submission" date="2019-08" db="EMBL/GenBank/DDBJ databases">
        <title>In-depth cultivation of the pig gut microbiome towards novel bacterial diversity and tailored functional studies.</title>
        <authorList>
            <person name="Wylensek D."/>
            <person name="Hitch T.C.A."/>
            <person name="Clavel T."/>
        </authorList>
    </citation>
    <scope>NUCLEOTIDE SEQUENCE [LARGE SCALE GENOMIC DNA]</scope>
    <source>
        <strain evidence="1 2">CA-Schmier-601-WT-1</strain>
    </source>
</reference>
<dbReference type="InterPro" id="IPR036388">
    <property type="entry name" value="WH-like_DNA-bd_sf"/>
</dbReference>
<protein>
    <submittedName>
        <fullName evidence="1">Rrf2 family transcriptional regulator</fullName>
    </submittedName>
</protein>
<dbReference type="PANTHER" id="PTHR33221">
    <property type="entry name" value="WINGED HELIX-TURN-HELIX TRANSCRIPTIONAL REGULATOR, RRF2 FAMILY"/>
    <property type="match status" value="1"/>
</dbReference>
<accession>A0A6N7XQY1</accession>
<name>A0A6N7XQY1_9ACTN</name>
<dbReference type="SUPFAM" id="SSF46785">
    <property type="entry name" value="Winged helix' DNA-binding domain"/>
    <property type="match status" value="1"/>
</dbReference>
<proteinExistence type="predicted"/>
<comment type="caution">
    <text evidence="1">The sequence shown here is derived from an EMBL/GenBank/DDBJ whole genome shotgun (WGS) entry which is preliminary data.</text>
</comment>
<evidence type="ECO:0000313" key="1">
    <source>
        <dbReference type="EMBL" id="MST73374.1"/>
    </source>
</evidence>
<dbReference type="GO" id="GO:0003700">
    <property type="term" value="F:DNA-binding transcription factor activity"/>
    <property type="evidence" value="ECO:0007669"/>
    <property type="project" value="TreeGrafter"/>
</dbReference>
<sequence length="153" mass="16837">MDTKFSTAIHMLILVSEAEQPMSSEQIATSVGTNASYIRKVAARLSRAGIIEGRRGRSGFALLKDPADISLLDVYRAVEETDDVHVFDIHQNPSDECIVGRNIRPVLGGMFRHAEQVVEAELAGATLADCMARMRERIEKGEKDSHQQEGNGK</sequence>
<organism evidence="1 2">
    <name type="scientific">Olsenella porci</name>
    <dbReference type="NCBI Taxonomy" id="2652279"/>
    <lineage>
        <taxon>Bacteria</taxon>
        <taxon>Bacillati</taxon>
        <taxon>Actinomycetota</taxon>
        <taxon>Coriobacteriia</taxon>
        <taxon>Coriobacteriales</taxon>
        <taxon>Atopobiaceae</taxon>
        <taxon>Olsenella</taxon>
    </lineage>
</organism>
<evidence type="ECO:0000313" key="2">
    <source>
        <dbReference type="Proteomes" id="UP000469325"/>
    </source>
</evidence>
<dbReference type="Gene3D" id="1.10.10.10">
    <property type="entry name" value="Winged helix-like DNA-binding domain superfamily/Winged helix DNA-binding domain"/>
    <property type="match status" value="1"/>
</dbReference>
<dbReference type="Proteomes" id="UP000469325">
    <property type="component" value="Unassembled WGS sequence"/>
</dbReference>
<dbReference type="EMBL" id="VUNC01000009">
    <property type="protein sequence ID" value="MST73374.1"/>
    <property type="molecule type" value="Genomic_DNA"/>
</dbReference>
<gene>
    <name evidence="1" type="ORF">FYJ68_09715</name>
</gene>